<dbReference type="Proteomes" id="UP000183496">
    <property type="component" value="Unassembled WGS sequence"/>
</dbReference>
<name>A0AAJ5BET6_MYRPR</name>
<proteinExistence type="inferred from homology"/>
<feature type="domain" description="AMP-binding enzyme C-terminal" evidence="6">
    <location>
        <begin position="456"/>
        <end position="535"/>
    </location>
</feature>
<comment type="similarity">
    <text evidence="1">Belongs to the ATP-dependent AMP-binding enzyme family.</text>
</comment>
<dbReference type="Pfam" id="PF13193">
    <property type="entry name" value="AMP-binding_C"/>
    <property type="match status" value="1"/>
</dbReference>
<dbReference type="GO" id="GO:0006631">
    <property type="term" value="P:fatty acid metabolic process"/>
    <property type="evidence" value="ECO:0007669"/>
    <property type="project" value="UniProtKB-KW"/>
</dbReference>
<sequence>MKIKTIESANNAHAYQLLIKDLLENSLRVNPKHEIVYKNQERFNYYELYSRVKQLCNVYQELGLEGGSVVGVIDYDSHRYLMNYFAVPISGNVLHTINWRLAPEQMLYTINHAEDEVLVVHEDFLPIVESIKDKMTTVKQIIIIRDHTNEVKTTLNIKGYFDDLVSSSSKEYSFLDFSEEAVATLFYTTGTTGDPKAVYFTHRQLVLHTMVEMSVLSLMNEGFKITSKDVYLPLTPMFHVHAWGLPYVATALSLKQVYIGRFEPQSFLEIFRKEKPTISHCVPTILNMLLTSPAASDIDLSNWSVLIGGSALSKPLARRAMERGISVVTGYGMSETCPLLTTSYLSLETIQNDLESQLDIRTRTGRAALLVDLKVIDEDGVEVPKDGKTLGEIVVRAPYLTMGYYKDKKKSEELWEGGYLHTGDIAWIDENNDVKIVDRSKDVIKTGGEWMSSLALEEMISSYPGVVDAAVIGIPDDKWGERPFALVVAKVGVEITEKDLVEHMQKYVDKQVINKWAIPDRFVFVDNIPKTSVGKISKKRIRELHELNQLG</sequence>
<dbReference type="GO" id="GO:0016874">
    <property type="term" value="F:ligase activity"/>
    <property type="evidence" value="ECO:0007669"/>
    <property type="project" value="UniProtKB-KW"/>
</dbReference>
<keyword evidence="8" id="KW-1185">Reference proteome</keyword>
<keyword evidence="3" id="KW-0276">Fatty acid metabolism</keyword>
<evidence type="ECO:0000256" key="1">
    <source>
        <dbReference type="ARBA" id="ARBA00006432"/>
    </source>
</evidence>
<keyword evidence="2" id="KW-0436">Ligase</keyword>
<dbReference type="NCBIfam" id="NF004837">
    <property type="entry name" value="PRK06187.1"/>
    <property type="match status" value="1"/>
</dbReference>
<evidence type="ECO:0000256" key="2">
    <source>
        <dbReference type="ARBA" id="ARBA00022598"/>
    </source>
</evidence>
<reference evidence="7 8" key="1">
    <citation type="submission" date="2016-10" db="EMBL/GenBank/DDBJ databases">
        <authorList>
            <person name="Varghese N."/>
            <person name="Submissions S."/>
        </authorList>
    </citation>
    <scope>NUCLEOTIDE SEQUENCE [LARGE SCALE GENOMIC DNA]</scope>
    <source>
        <strain evidence="8">DSM 19823 / KCTC 23066 / CCTCC M 208030 / D25</strain>
    </source>
</reference>
<dbReference type="InterPro" id="IPR042099">
    <property type="entry name" value="ANL_N_sf"/>
</dbReference>
<dbReference type="AlphaFoldDB" id="A0AAJ5BET6"/>
<evidence type="ECO:0000259" key="5">
    <source>
        <dbReference type="Pfam" id="PF00501"/>
    </source>
</evidence>
<dbReference type="Pfam" id="PF00501">
    <property type="entry name" value="AMP-binding"/>
    <property type="match status" value="1"/>
</dbReference>
<dbReference type="Gene3D" id="3.40.50.12780">
    <property type="entry name" value="N-terminal domain of ligase-like"/>
    <property type="match status" value="1"/>
</dbReference>
<dbReference type="InterPro" id="IPR045851">
    <property type="entry name" value="AMP-bd_C_sf"/>
</dbReference>
<comment type="caution">
    <text evidence="7">The sequence shown here is derived from an EMBL/GenBank/DDBJ whole genome shotgun (WGS) entry which is preliminary data.</text>
</comment>
<dbReference type="EMBL" id="FOFY01000012">
    <property type="protein sequence ID" value="SER28079.1"/>
    <property type="molecule type" value="Genomic_DNA"/>
</dbReference>
<dbReference type="PROSITE" id="PS00455">
    <property type="entry name" value="AMP_BINDING"/>
    <property type="match status" value="1"/>
</dbReference>
<dbReference type="KEGG" id="mpw:MPR_1078"/>
<evidence type="ECO:0000313" key="7">
    <source>
        <dbReference type="EMBL" id="SER28079.1"/>
    </source>
</evidence>
<feature type="domain" description="AMP-dependent synthetase/ligase" evidence="5">
    <location>
        <begin position="24"/>
        <end position="405"/>
    </location>
</feature>
<dbReference type="FunFam" id="3.30.300.30:FF:000008">
    <property type="entry name" value="2,3-dihydroxybenzoate-AMP ligase"/>
    <property type="match status" value="1"/>
</dbReference>
<dbReference type="InterPro" id="IPR020845">
    <property type="entry name" value="AMP-binding_CS"/>
</dbReference>
<dbReference type="Gene3D" id="3.30.300.30">
    <property type="match status" value="1"/>
</dbReference>
<protein>
    <submittedName>
        <fullName evidence="7">Fatty-acyl-CoA synthase</fullName>
    </submittedName>
</protein>
<evidence type="ECO:0000256" key="3">
    <source>
        <dbReference type="ARBA" id="ARBA00022832"/>
    </source>
</evidence>
<dbReference type="PANTHER" id="PTHR43859">
    <property type="entry name" value="ACYL-ACTIVATING ENZYME"/>
    <property type="match status" value="1"/>
</dbReference>
<dbReference type="PANTHER" id="PTHR43859:SF4">
    <property type="entry name" value="BUTANOATE--COA LIGASE AAE1-RELATED"/>
    <property type="match status" value="1"/>
</dbReference>
<gene>
    <name evidence="7" type="ORF">SAMN04488089_11236</name>
</gene>
<keyword evidence="4" id="KW-0443">Lipid metabolism</keyword>
<evidence type="ECO:0000259" key="6">
    <source>
        <dbReference type="Pfam" id="PF13193"/>
    </source>
</evidence>
<accession>A0AAJ5BET6</accession>
<dbReference type="InterPro" id="IPR025110">
    <property type="entry name" value="AMP-bd_C"/>
</dbReference>
<evidence type="ECO:0000256" key="4">
    <source>
        <dbReference type="ARBA" id="ARBA00023098"/>
    </source>
</evidence>
<dbReference type="CDD" id="cd12119">
    <property type="entry name" value="ttLC_FACS_AlkK_like"/>
    <property type="match status" value="1"/>
</dbReference>
<dbReference type="SUPFAM" id="SSF56801">
    <property type="entry name" value="Acetyl-CoA synthetase-like"/>
    <property type="match status" value="1"/>
</dbReference>
<dbReference type="RefSeq" id="WP_041889965.1">
    <property type="nucleotide sequence ID" value="NZ_CP010817.1"/>
</dbReference>
<dbReference type="InterPro" id="IPR000873">
    <property type="entry name" value="AMP-dep_synth/lig_dom"/>
</dbReference>
<evidence type="ECO:0000313" key="8">
    <source>
        <dbReference type="Proteomes" id="UP000183496"/>
    </source>
</evidence>
<organism evidence="7 8">
    <name type="scientific">Myroides profundi</name>
    <dbReference type="NCBI Taxonomy" id="480520"/>
    <lineage>
        <taxon>Bacteria</taxon>
        <taxon>Pseudomonadati</taxon>
        <taxon>Bacteroidota</taxon>
        <taxon>Flavobacteriia</taxon>
        <taxon>Flavobacteriales</taxon>
        <taxon>Flavobacteriaceae</taxon>
        <taxon>Myroides</taxon>
    </lineage>
</organism>